<evidence type="ECO:0000259" key="3">
    <source>
        <dbReference type="SMART" id="SM00829"/>
    </source>
</evidence>
<dbReference type="PANTHER" id="PTHR44154">
    <property type="entry name" value="QUINONE OXIDOREDUCTASE"/>
    <property type="match status" value="1"/>
</dbReference>
<dbReference type="InterPro" id="IPR051603">
    <property type="entry name" value="Zinc-ADH_QOR/CCCR"/>
</dbReference>
<dbReference type="RefSeq" id="WP_342880559.1">
    <property type="nucleotide sequence ID" value="NZ_JBBMQS010000001.1"/>
</dbReference>
<dbReference type="PANTHER" id="PTHR44154:SF1">
    <property type="entry name" value="QUINONE OXIDOREDUCTASE"/>
    <property type="match status" value="1"/>
</dbReference>
<dbReference type="Proteomes" id="UP001461163">
    <property type="component" value="Unassembled WGS sequence"/>
</dbReference>
<dbReference type="EMBL" id="JBBMQS010000001">
    <property type="protein sequence ID" value="MEM5495915.1"/>
    <property type="molecule type" value="Genomic_DNA"/>
</dbReference>
<dbReference type="SMART" id="SM00829">
    <property type="entry name" value="PKS_ER"/>
    <property type="match status" value="1"/>
</dbReference>
<protein>
    <recommendedName>
        <fullName evidence="2">Zinc-type alcohol dehydrogenase-like protein</fullName>
    </recommendedName>
</protein>
<keyword evidence="1" id="KW-0521">NADP</keyword>
<keyword evidence="5" id="KW-1185">Reference proteome</keyword>
<dbReference type="InterPro" id="IPR011032">
    <property type="entry name" value="GroES-like_sf"/>
</dbReference>
<dbReference type="Pfam" id="PF08240">
    <property type="entry name" value="ADH_N"/>
    <property type="match status" value="1"/>
</dbReference>
<organism evidence="4 5">
    <name type="scientific">Paraglaciecola mesophila</name>
    <dbReference type="NCBI Taxonomy" id="197222"/>
    <lineage>
        <taxon>Bacteria</taxon>
        <taxon>Pseudomonadati</taxon>
        <taxon>Pseudomonadota</taxon>
        <taxon>Gammaproteobacteria</taxon>
        <taxon>Alteromonadales</taxon>
        <taxon>Alteromonadaceae</taxon>
        <taxon>Paraglaciecola</taxon>
    </lineage>
</organism>
<dbReference type="NCBIfam" id="TIGR02817">
    <property type="entry name" value="adh_fam_1"/>
    <property type="match status" value="1"/>
</dbReference>
<evidence type="ECO:0000313" key="5">
    <source>
        <dbReference type="Proteomes" id="UP001461163"/>
    </source>
</evidence>
<feature type="domain" description="Enoyl reductase (ER)" evidence="3">
    <location>
        <begin position="16"/>
        <end position="330"/>
    </location>
</feature>
<comment type="caution">
    <text evidence="4">The sequence shown here is derived from an EMBL/GenBank/DDBJ whole genome shotgun (WGS) entry which is preliminary data.</text>
</comment>
<evidence type="ECO:0000256" key="1">
    <source>
        <dbReference type="ARBA" id="ARBA00022857"/>
    </source>
</evidence>
<dbReference type="InterPro" id="IPR013154">
    <property type="entry name" value="ADH-like_N"/>
</dbReference>
<dbReference type="Pfam" id="PF13602">
    <property type="entry name" value="ADH_zinc_N_2"/>
    <property type="match status" value="1"/>
</dbReference>
<evidence type="ECO:0000256" key="2">
    <source>
        <dbReference type="RuleBase" id="RU364000"/>
    </source>
</evidence>
<gene>
    <name evidence="4" type="ORF">WNY77_00755</name>
</gene>
<dbReference type="InterPro" id="IPR036291">
    <property type="entry name" value="NAD(P)-bd_dom_sf"/>
</dbReference>
<dbReference type="CDD" id="cd08252">
    <property type="entry name" value="AL_MDR"/>
    <property type="match status" value="1"/>
</dbReference>
<name>A0ABU9SPW5_9ALTE</name>
<dbReference type="Gene3D" id="3.90.180.10">
    <property type="entry name" value="Medium-chain alcohol dehydrogenases, catalytic domain"/>
    <property type="match status" value="1"/>
</dbReference>
<reference evidence="4 5" key="1">
    <citation type="submission" date="2024-03" db="EMBL/GenBank/DDBJ databases">
        <title>Community enrichment and isolation of bacterial strains for fucoidan degradation.</title>
        <authorList>
            <person name="Sichert A."/>
        </authorList>
    </citation>
    <scope>NUCLEOTIDE SEQUENCE [LARGE SCALE GENOMIC DNA]</scope>
    <source>
        <strain evidence="4 5">AS12</strain>
    </source>
</reference>
<comment type="similarity">
    <text evidence="2">Belongs to the zinc-containing alcohol dehydrogenase family. Quinone oxidoreductase subfamily.</text>
</comment>
<keyword evidence="2" id="KW-0862">Zinc</keyword>
<keyword evidence="2" id="KW-0479">Metal-binding</keyword>
<dbReference type="Gene3D" id="3.40.50.720">
    <property type="entry name" value="NAD(P)-binding Rossmann-like Domain"/>
    <property type="match status" value="1"/>
</dbReference>
<dbReference type="SUPFAM" id="SSF50129">
    <property type="entry name" value="GroES-like"/>
    <property type="match status" value="1"/>
</dbReference>
<keyword evidence="2" id="KW-0560">Oxidoreductase</keyword>
<accession>A0ABU9SPW5</accession>
<proteinExistence type="inferred from homology"/>
<dbReference type="SUPFAM" id="SSF51735">
    <property type="entry name" value="NAD(P)-binding Rossmann-fold domains"/>
    <property type="match status" value="1"/>
</dbReference>
<dbReference type="InterPro" id="IPR014182">
    <property type="entry name" value="ADH_Zn_typ-1"/>
</dbReference>
<evidence type="ECO:0000313" key="4">
    <source>
        <dbReference type="EMBL" id="MEM5495915.1"/>
    </source>
</evidence>
<dbReference type="InterPro" id="IPR020843">
    <property type="entry name" value="ER"/>
</dbReference>
<sequence>MKAIGYKSPSETAIAESLQEYTLDMPVALARDLLIEVKAVSVNPVDTKLRGRINPSPDIKVLGYDGVGIVKAVGEQVTLFNVGDRVFYAGDMSRQGSNAEFQLVDERIVGLAPTSITDSQAAALPLTAVTAWELLFDRLQLNRDSKQSLLIIGAAGGVGSIMLQLAKQLTNVTIIATASREKSTDWVRKLGADHVINHHQPLAEQLTTLGFDTVDNIVSLTNTDQHFEQIVECISPQGKFALIDDPASLNVVALKRKSVSLHWEFMFTRSLFETTDMQTQHHILNQIAQLIDNGTLVTTMGEELGKISVQNLVKAHQLLESQTAVGKLVLAGF</sequence>